<dbReference type="Proteomes" id="UP000192472">
    <property type="component" value="Unassembled WGS sequence"/>
</dbReference>
<sequence>MNTNFTKTSFSYLIIALLTLVGSVNALAQSVSGRIYSEDDKEPLTFVTVAISGTSTGTISDIDGRFNLVIPSGYDGNITFQHVGYIRSVLTVSQIKASPIIYMEKEVTELEELVFEAGENPANILMRNVIENRKKHDPKRFSQYSYKSYTKDVYHLDADAKTADSLARKIKEESLANAQDTSTSKANTKFFKVDSSFNTRHLYVAESYSETKFIEPGLKNETILATQISGLRGGLFAAFSGLYQPFGFYNDILDIFDKDYINPINPAGLSQYEFYIEDTTFFETDTVFVVSYAPKKGKKFDGLEGLLWVHAKDYALTNVTAKSSVANSKIDVSIQQRYDKILGNWFPVQLNTDIIFKELKFYGRNLILENRRYLSDVNLKTSFTQKDFSDVGITLNKVNAKEQKEILDANRAVPLDSMEMNTFVAADSLYKSLRVVEGVAESMLTLRLNMGKVDIRVDDFFGINSYEKFRLGAGLETNNRFSERLIMGGYAGYGFGDEEWKYGTNLKYVFDRRTETWVLFTYQKDLREVGTQQFFEGKISSIEDLIRSFQGNLFDRQETYKLSLNRRVAPFLYAQTSLSKSQQQSTYDYMYDNTDYSNNFFDINEVSLSFRYVRNEQYLDLYGKKVLYDYDFPVMNFKYSHANSSWLGGDFDYNRFDASLEYKKKYFLGKSNILIRAAYVSGDVPYGHMITGLGNSTSKLSVPEYFQTMEIYEFLSDKQVGLFFNHNFGNFLISNRVMKPELILYHNAGYGTLSNPERHQEVPFKTMEDVYFESGLGIKKLIRLNFVDVGYMGWGFDAIYRHGAYAYEATSDNLFFKLNMKINL</sequence>
<dbReference type="Pfam" id="PF13715">
    <property type="entry name" value="CarbopepD_reg_2"/>
    <property type="match status" value="1"/>
</dbReference>
<feature type="chain" id="PRO_5013366175" evidence="1">
    <location>
        <begin position="29"/>
        <end position="824"/>
    </location>
</feature>
<organism evidence="2 3">
    <name type="scientific">Reichenbachiella faecimaris</name>
    <dbReference type="NCBI Taxonomy" id="692418"/>
    <lineage>
        <taxon>Bacteria</taxon>
        <taxon>Pseudomonadati</taxon>
        <taxon>Bacteroidota</taxon>
        <taxon>Cytophagia</taxon>
        <taxon>Cytophagales</taxon>
        <taxon>Reichenbachiellaceae</taxon>
        <taxon>Reichenbachiella</taxon>
    </lineage>
</organism>
<dbReference type="EMBL" id="FWYF01000001">
    <property type="protein sequence ID" value="SMD32226.1"/>
    <property type="molecule type" value="Genomic_DNA"/>
</dbReference>
<dbReference type="STRING" id="692418.SAMN04488029_0569"/>
<dbReference type="Pfam" id="PF18939">
    <property type="entry name" value="DUF5686"/>
    <property type="match status" value="1"/>
</dbReference>
<dbReference type="InterPro" id="IPR043741">
    <property type="entry name" value="DUF5686"/>
</dbReference>
<gene>
    <name evidence="2" type="ORF">SAMN04488029_0569</name>
</gene>
<dbReference type="AlphaFoldDB" id="A0A1W2G7F4"/>
<reference evidence="2 3" key="1">
    <citation type="submission" date="2017-04" db="EMBL/GenBank/DDBJ databases">
        <authorList>
            <person name="Afonso C.L."/>
            <person name="Miller P.J."/>
            <person name="Scott M.A."/>
            <person name="Spackman E."/>
            <person name="Goraichik I."/>
            <person name="Dimitrov K.M."/>
            <person name="Suarez D.L."/>
            <person name="Swayne D.E."/>
        </authorList>
    </citation>
    <scope>NUCLEOTIDE SEQUENCE [LARGE SCALE GENOMIC DNA]</scope>
    <source>
        <strain evidence="2 3">DSM 26133</strain>
    </source>
</reference>
<evidence type="ECO:0000313" key="3">
    <source>
        <dbReference type="Proteomes" id="UP000192472"/>
    </source>
</evidence>
<protein>
    <submittedName>
        <fullName evidence="2">CarboxypepD_reg-like domain-containing protein</fullName>
    </submittedName>
</protein>
<dbReference type="SUPFAM" id="SSF49464">
    <property type="entry name" value="Carboxypeptidase regulatory domain-like"/>
    <property type="match status" value="1"/>
</dbReference>
<evidence type="ECO:0000256" key="1">
    <source>
        <dbReference type="SAM" id="SignalP"/>
    </source>
</evidence>
<feature type="signal peptide" evidence="1">
    <location>
        <begin position="1"/>
        <end position="28"/>
    </location>
</feature>
<keyword evidence="1" id="KW-0732">Signal</keyword>
<dbReference type="InterPro" id="IPR008969">
    <property type="entry name" value="CarboxyPept-like_regulatory"/>
</dbReference>
<dbReference type="RefSeq" id="WP_084370901.1">
    <property type="nucleotide sequence ID" value="NZ_FWYF01000001.1"/>
</dbReference>
<keyword evidence="3" id="KW-1185">Reference proteome</keyword>
<accession>A0A1W2G7F4</accession>
<proteinExistence type="predicted"/>
<dbReference type="OrthoDB" id="983143at2"/>
<dbReference type="Gene3D" id="2.60.40.1120">
    <property type="entry name" value="Carboxypeptidase-like, regulatory domain"/>
    <property type="match status" value="1"/>
</dbReference>
<name>A0A1W2G7F4_REIFA</name>
<evidence type="ECO:0000313" key="2">
    <source>
        <dbReference type="EMBL" id="SMD32226.1"/>
    </source>
</evidence>